<dbReference type="HOGENOM" id="CLU_1098627_0_0_1"/>
<feature type="compositionally biased region" description="Basic residues" evidence="1">
    <location>
        <begin position="156"/>
        <end position="166"/>
    </location>
</feature>
<evidence type="ECO:0000313" key="3">
    <source>
        <dbReference type="Proteomes" id="UP000027265"/>
    </source>
</evidence>
<feature type="compositionally biased region" description="Polar residues" evidence="1">
    <location>
        <begin position="218"/>
        <end position="227"/>
    </location>
</feature>
<dbReference type="Proteomes" id="UP000027265">
    <property type="component" value="Unassembled WGS sequence"/>
</dbReference>
<reference evidence="3" key="1">
    <citation type="journal article" date="2014" name="Proc. Natl. Acad. Sci. U.S.A.">
        <title>Extensive sampling of basidiomycete genomes demonstrates inadequacy of the white-rot/brown-rot paradigm for wood decay fungi.</title>
        <authorList>
            <person name="Riley R."/>
            <person name="Salamov A.A."/>
            <person name="Brown D.W."/>
            <person name="Nagy L.G."/>
            <person name="Floudas D."/>
            <person name="Held B.W."/>
            <person name="Levasseur A."/>
            <person name="Lombard V."/>
            <person name="Morin E."/>
            <person name="Otillar R."/>
            <person name="Lindquist E.A."/>
            <person name="Sun H."/>
            <person name="LaButti K.M."/>
            <person name="Schmutz J."/>
            <person name="Jabbour D."/>
            <person name="Luo H."/>
            <person name="Baker S.E."/>
            <person name="Pisabarro A.G."/>
            <person name="Walton J.D."/>
            <person name="Blanchette R.A."/>
            <person name="Henrissat B."/>
            <person name="Martin F."/>
            <person name="Cullen D."/>
            <person name="Hibbett D.S."/>
            <person name="Grigoriev I.V."/>
        </authorList>
    </citation>
    <scope>NUCLEOTIDE SEQUENCE [LARGE SCALE GENOMIC DNA]</scope>
    <source>
        <strain evidence="3">MUCL 33604</strain>
    </source>
</reference>
<gene>
    <name evidence="2" type="ORF">JAAARDRAFT_47667</name>
</gene>
<feature type="compositionally biased region" description="Polar residues" evidence="1">
    <location>
        <begin position="196"/>
        <end position="207"/>
    </location>
</feature>
<proteinExistence type="predicted"/>
<sequence>MWSVLGENYMSDRMNYWQNTTMYLLQIVRHFNHSVILEGAKSNWRCPAFDQFLIREFHGLPHTAINLNKVMKDRQVNINVDCMDLDWEDFAKQYPIDFGADNDGNPIPFWTEGRVDVILKQIKNEFELMKKEDKATETNCKKSAKEYDDDYSPCPKPKKGQKKRTRNSSDEEIVIPPGQIICRPIVKAMRKKVNISTNSRELTPSSHSQEDDNDNTMDQDPSINLFNGSRGDSDPLKAFMTKQSKYIELSQTG</sequence>
<accession>A0A067Q0D3</accession>
<feature type="region of interest" description="Disordered" evidence="1">
    <location>
        <begin position="196"/>
        <end position="236"/>
    </location>
</feature>
<name>A0A067Q0D3_9AGAM</name>
<dbReference type="AlphaFoldDB" id="A0A067Q0D3"/>
<feature type="compositionally biased region" description="Basic and acidic residues" evidence="1">
    <location>
        <begin position="133"/>
        <end position="146"/>
    </location>
</feature>
<keyword evidence="3" id="KW-1185">Reference proteome</keyword>
<organism evidence="2 3">
    <name type="scientific">Jaapia argillacea MUCL 33604</name>
    <dbReference type="NCBI Taxonomy" id="933084"/>
    <lineage>
        <taxon>Eukaryota</taxon>
        <taxon>Fungi</taxon>
        <taxon>Dikarya</taxon>
        <taxon>Basidiomycota</taxon>
        <taxon>Agaricomycotina</taxon>
        <taxon>Agaricomycetes</taxon>
        <taxon>Agaricomycetidae</taxon>
        <taxon>Jaapiales</taxon>
        <taxon>Jaapiaceae</taxon>
        <taxon>Jaapia</taxon>
    </lineage>
</organism>
<dbReference type="InParanoid" id="A0A067Q0D3"/>
<dbReference type="EMBL" id="KL197720">
    <property type="protein sequence ID" value="KDQ56927.1"/>
    <property type="molecule type" value="Genomic_DNA"/>
</dbReference>
<evidence type="ECO:0000313" key="2">
    <source>
        <dbReference type="EMBL" id="KDQ56927.1"/>
    </source>
</evidence>
<feature type="region of interest" description="Disordered" evidence="1">
    <location>
        <begin position="133"/>
        <end position="175"/>
    </location>
</feature>
<evidence type="ECO:0000256" key="1">
    <source>
        <dbReference type="SAM" id="MobiDB-lite"/>
    </source>
</evidence>
<protein>
    <submittedName>
        <fullName evidence="2">Uncharacterized protein</fullName>
    </submittedName>
</protein>